<evidence type="ECO:0000313" key="3">
    <source>
        <dbReference type="Proteomes" id="UP000031516"/>
    </source>
</evidence>
<organism evidence="2 3">
    <name type="scientific">Kluyveromyces dobzhanskii CBS 2104</name>
    <dbReference type="NCBI Taxonomy" id="1427455"/>
    <lineage>
        <taxon>Eukaryota</taxon>
        <taxon>Fungi</taxon>
        <taxon>Dikarya</taxon>
        <taxon>Ascomycota</taxon>
        <taxon>Saccharomycotina</taxon>
        <taxon>Saccharomycetes</taxon>
        <taxon>Saccharomycetales</taxon>
        <taxon>Saccharomycetaceae</taxon>
        <taxon>Kluyveromyces</taxon>
    </lineage>
</organism>
<dbReference type="GO" id="GO:0061157">
    <property type="term" value="P:mRNA destabilization"/>
    <property type="evidence" value="ECO:0007669"/>
    <property type="project" value="TreeGrafter"/>
</dbReference>
<reference evidence="2 3" key="1">
    <citation type="submission" date="2014-03" db="EMBL/GenBank/DDBJ databases">
        <title>The genome of Kluyveromyces dobzhanskii.</title>
        <authorList>
            <person name="Nystedt B."/>
            <person name="Astrom S."/>
        </authorList>
    </citation>
    <scope>NUCLEOTIDE SEQUENCE [LARGE SCALE GENOMIC DNA]</scope>
    <source>
        <strain evidence="2 3">CBS 2104</strain>
    </source>
</reference>
<evidence type="ECO:0000313" key="2">
    <source>
        <dbReference type="EMBL" id="CDO94205.1"/>
    </source>
</evidence>
<name>A0A0A8L583_9SACH</name>
<dbReference type="GO" id="GO:1990247">
    <property type="term" value="F:N6-methyladenosine-containing RNA reader activity"/>
    <property type="evidence" value="ECO:0007669"/>
    <property type="project" value="TreeGrafter"/>
</dbReference>
<comment type="caution">
    <text evidence="2">The sequence shown here is derived from an EMBL/GenBank/DDBJ whole genome shotgun (WGS) entry which is preliminary data.</text>
</comment>
<keyword evidence="3" id="KW-1185">Reference proteome</keyword>
<dbReference type="EMBL" id="CCBQ010000037">
    <property type="protein sequence ID" value="CDO94205.1"/>
    <property type="molecule type" value="Genomic_DNA"/>
</dbReference>
<dbReference type="Gene3D" id="3.10.590.10">
    <property type="entry name" value="ph1033 like domains"/>
    <property type="match status" value="1"/>
</dbReference>
<dbReference type="InterPro" id="IPR045168">
    <property type="entry name" value="YTH_prot"/>
</dbReference>
<dbReference type="PANTHER" id="PTHR12357">
    <property type="entry name" value="YTH YT521-B HOMOLOGY DOMAIN-CONTAINING"/>
    <property type="match status" value="1"/>
</dbReference>
<dbReference type="GO" id="GO:0003729">
    <property type="term" value="F:mRNA binding"/>
    <property type="evidence" value="ECO:0007669"/>
    <property type="project" value="TreeGrafter"/>
</dbReference>
<dbReference type="OrthoDB" id="306690at2759"/>
<sequence>MREYQFDLWTDLFLLKGSARFDFEDDAYVGNFGAWTEGHTEFQKNLLSDSVKDEELRDVSTSGCVGSLTSNMDSFCSISSDGEELPLSLKGYSINSPFVGQGSSNYSIPYGSKFFVIKSFNERNVILALQHNVWSSTKKGNRRLESEYQTLLPGARLFLLFSINKSGKFCAVAEMCSALMENDPLADIWETHTDAYRFPNLFRVKWWFVKDVQVRQLNHLIWEAQGERKTLGHSRDTEWVPFDIGTELIFIFNRSPSRSSLMS</sequence>
<dbReference type="PROSITE" id="PS50882">
    <property type="entry name" value="YTH"/>
    <property type="match status" value="1"/>
</dbReference>
<dbReference type="Proteomes" id="UP000031516">
    <property type="component" value="Unassembled WGS sequence"/>
</dbReference>
<feature type="domain" description="YTH" evidence="1">
    <location>
        <begin position="112"/>
        <end position="252"/>
    </location>
</feature>
<dbReference type="InterPro" id="IPR007275">
    <property type="entry name" value="YTH_domain"/>
</dbReference>
<evidence type="ECO:0000259" key="1">
    <source>
        <dbReference type="PROSITE" id="PS50882"/>
    </source>
</evidence>
<dbReference type="PANTHER" id="PTHR12357:SF89">
    <property type="entry name" value="YTH DOMAIN-CONTAINING FAMILY PROTEIN"/>
    <property type="match status" value="1"/>
</dbReference>
<proteinExistence type="predicted"/>
<accession>A0A0A8L583</accession>
<dbReference type="AlphaFoldDB" id="A0A0A8L583"/>
<dbReference type="CDD" id="cd21134">
    <property type="entry name" value="YTH"/>
    <property type="match status" value="1"/>
</dbReference>
<gene>
    <name evidence="2" type="ORF">KLDO_g2483A</name>
</gene>
<protein>
    <submittedName>
        <fullName evidence="2">WGS project CCBQ000000000 data, contig 00106</fullName>
    </submittedName>
</protein>
<dbReference type="GO" id="GO:0005737">
    <property type="term" value="C:cytoplasm"/>
    <property type="evidence" value="ECO:0007669"/>
    <property type="project" value="TreeGrafter"/>
</dbReference>
<dbReference type="Pfam" id="PF04146">
    <property type="entry name" value="YTH"/>
    <property type="match status" value="1"/>
</dbReference>